<gene>
    <name evidence="1" type="ORF">K7B10_38205</name>
</gene>
<protein>
    <submittedName>
        <fullName evidence="1">Uncharacterized protein</fullName>
    </submittedName>
</protein>
<reference evidence="1 2" key="1">
    <citation type="submission" date="2021-08" db="EMBL/GenBank/DDBJ databases">
        <title>Genomic Architecture of Streptomyces flavotricini NGL1 and Streptomyces erythrochromogenes HMS4 With Differential Plant Beneficial attributes and laccase production capabilities.</title>
        <authorList>
            <person name="Salwan R."/>
            <person name="Kaur R."/>
            <person name="Sharma V."/>
        </authorList>
    </citation>
    <scope>NUCLEOTIDE SEQUENCE [LARGE SCALE GENOMIC DNA]</scope>
    <source>
        <strain evidence="1 2">NGL1</strain>
    </source>
</reference>
<proteinExistence type="predicted"/>
<comment type="caution">
    <text evidence="1">The sequence shown here is derived from an EMBL/GenBank/DDBJ whole genome shotgun (WGS) entry which is preliminary data.</text>
</comment>
<evidence type="ECO:0000313" key="1">
    <source>
        <dbReference type="EMBL" id="MCC0100504.1"/>
    </source>
</evidence>
<dbReference type="Proteomes" id="UP001520654">
    <property type="component" value="Unassembled WGS sequence"/>
</dbReference>
<organism evidence="1 2">
    <name type="scientific">Streptomyces flavotricini</name>
    <dbReference type="NCBI Taxonomy" id="66888"/>
    <lineage>
        <taxon>Bacteria</taxon>
        <taxon>Bacillati</taxon>
        <taxon>Actinomycetota</taxon>
        <taxon>Actinomycetes</taxon>
        <taxon>Kitasatosporales</taxon>
        <taxon>Streptomycetaceae</taxon>
        <taxon>Streptomyces</taxon>
    </lineage>
</organism>
<dbReference type="RefSeq" id="WP_229344180.1">
    <property type="nucleotide sequence ID" value="NZ_JAINUL010000001.1"/>
</dbReference>
<name>A0ABS8EHT3_9ACTN</name>
<keyword evidence="2" id="KW-1185">Reference proteome</keyword>
<dbReference type="EMBL" id="JAINUL010000001">
    <property type="protein sequence ID" value="MCC0100504.1"/>
    <property type="molecule type" value="Genomic_DNA"/>
</dbReference>
<sequence length="51" mass="5820">MLRSSVRCPSVPWRFNAVREAQTRLVVAEGRLGFTRGLHHEIREVVDGSRS</sequence>
<evidence type="ECO:0000313" key="2">
    <source>
        <dbReference type="Proteomes" id="UP001520654"/>
    </source>
</evidence>
<accession>A0ABS8EHT3</accession>